<evidence type="ECO:0000256" key="1">
    <source>
        <dbReference type="SAM" id="SignalP"/>
    </source>
</evidence>
<dbReference type="Proteomes" id="UP001501469">
    <property type="component" value="Unassembled WGS sequence"/>
</dbReference>
<proteinExistence type="predicted"/>
<comment type="caution">
    <text evidence="2">The sequence shown here is derived from an EMBL/GenBank/DDBJ whole genome shotgun (WGS) entry which is preliminary data.</text>
</comment>
<evidence type="ECO:0000313" key="3">
    <source>
        <dbReference type="Proteomes" id="UP001501469"/>
    </source>
</evidence>
<feature type="chain" id="PRO_5046611301" evidence="1">
    <location>
        <begin position="18"/>
        <end position="152"/>
    </location>
</feature>
<keyword evidence="1" id="KW-0732">Signal</keyword>
<accession>A0ABP7UAA1</accession>
<protein>
    <submittedName>
        <fullName evidence="2">Uncharacterized protein</fullName>
    </submittedName>
</protein>
<gene>
    <name evidence="2" type="ORF">GCM10022409_25760</name>
</gene>
<organism evidence="2 3">
    <name type="scientific">Hymenobacter glaciei</name>
    <dbReference type="NCBI Taxonomy" id="877209"/>
    <lineage>
        <taxon>Bacteria</taxon>
        <taxon>Pseudomonadati</taxon>
        <taxon>Bacteroidota</taxon>
        <taxon>Cytophagia</taxon>
        <taxon>Cytophagales</taxon>
        <taxon>Hymenobacteraceae</taxon>
        <taxon>Hymenobacter</taxon>
    </lineage>
</organism>
<dbReference type="EMBL" id="BAABDK010000017">
    <property type="protein sequence ID" value="GAA4038948.1"/>
    <property type="molecule type" value="Genomic_DNA"/>
</dbReference>
<keyword evidence="3" id="KW-1185">Reference proteome</keyword>
<reference evidence="3" key="1">
    <citation type="journal article" date="2019" name="Int. J. Syst. Evol. Microbiol.">
        <title>The Global Catalogue of Microorganisms (GCM) 10K type strain sequencing project: providing services to taxonomists for standard genome sequencing and annotation.</title>
        <authorList>
            <consortium name="The Broad Institute Genomics Platform"/>
            <consortium name="The Broad Institute Genome Sequencing Center for Infectious Disease"/>
            <person name="Wu L."/>
            <person name="Ma J."/>
        </authorList>
    </citation>
    <scope>NUCLEOTIDE SEQUENCE [LARGE SCALE GENOMIC DNA]</scope>
    <source>
        <strain evidence="3">JCM 17225</strain>
    </source>
</reference>
<sequence length="152" mass="17136">MSRLVFLFFLLIGSSMAALPSRAQERPTTFFNDSTAQVARDDTAMALQRLFRLQRHTSVRSLLLGTVLAGATAYSLANDHPETTYQRVSTIGIAAVGGYGLLQVVTGAVQQWRFRARQEERLLDRLDQAQPLPRWVRRKLVPSYFGVRARLN</sequence>
<feature type="signal peptide" evidence="1">
    <location>
        <begin position="1"/>
        <end position="17"/>
    </location>
</feature>
<evidence type="ECO:0000313" key="2">
    <source>
        <dbReference type="EMBL" id="GAA4038948.1"/>
    </source>
</evidence>
<dbReference type="RefSeq" id="WP_345055075.1">
    <property type="nucleotide sequence ID" value="NZ_BAABDK010000017.1"/>
</dbReference>
<name>A0ABP7UAA1_9BACT</name>